<keyword evidence="1" id="KW-0472">Membrane</keyword>
<dbReference type="RefSeq" id="WP_155122164.1">
    <property type="nucleotide sequence ID" value="NZ_AQWH01000007.1"/>
</dbReference>
<accession>A0A1U9Z773</accession>
<reference evidence="2 3" key="1">
    <citation type="submission" date="2017-03" db="EMBL/GenBank/DDBJ databases">
        <title>Foreign affairs: Plasmid Transfer between Roseobacters and Rhizobia.</title>
        <authorList>
            <person name="Bartling P."/>
            <person name="Bunk B."/>
            <person name="Overmann J."/>
            <person name="Brinkmann H."/>
            <person name="Petersen J."/>
        </authorList>
    </citation>
    <scope>NUCLEOTIDE SEQUENCE [LARGE SCALE GENOMIC DNA]</scope>
    <source>
        <strain evidence="2 3">MACL11</strain>
    </source>
</reference>
<dbReference type="AlphaFoldDB" id="A0A1U9Z773"/>
<protein>
    <submittedName>
        <fullName evidence="2">Uncharacterized protein</fullName>
    </submittedName>
</protein>
<evidence type="ECO:0000313" key="2">
    <source>
        <dbReference type="EMBL" id="AQZ53524.1"/>
    </source>
</evidence>
<evidence type="ECO:0000256" key="1">
    <source>
        <dbReference type="SAM" id="Phobius"/>
    </source>
</evidence>
<dbReference type="STRING" id="1122214.Mame_04230"/>
<dbReference type="Proteomes" id="UP000191135">
    <property type="component" value="Chromosome"/>
</dbReference>
<dbReference type="KEGG" id="mmed:Mame_04230"/>
<organism evidence="2 3">
    <name type="scientific">Martelella mediterranea DSM 17316</name>
    <dbReference type="NCBI Taxonomy" id="1122214"/>
    <lineage>
        <taxon>Bacteria</taxon>
        <taxon>Pseudomonadati</taxon>
        <taxon>Pseudomonadota</taxon>
        <taxon>Alphaproteobacteria</taxon>
        <taxon>Hyphomicrobiales</taxon>
        <taxon>Aurantimonadaceae</taxon>
        <taxon>Martelella</taxon>
    </lineage>
</organism>
<keyword evidence="3" id="KW-1185">Reference proteome</keyword>
<gene>
    <name evidence="2" type="ORF">Mame_04230</name>
</gene>
<proteinExistence type="predicted"/>
<sequence>MATASNDGHSGLQRKWHHRLTAPIRQFYSNPSRPQLAFFWLNFVLPAGFYLLVSGTVHSVAFFTYTFFKYPYEPSSALQMAAIANLVLKLIFFLGIEVANLYAMRRFRRSRLAFLAAFVLNPLALPTGMTAFLPALLSILPTWSDIVTEGLSLARTGAISPSSLLLLVLTGQPVL</sequence>
<feature type="transmembrane region" description="Helical" evidence="1">
    <location>
        <begin position="39"/>
        <end position="68"/>
    </location>
</feature>
<feature type="transmembrane region" description="Helical" evidence="1">
    <location>
        <begin position="80"/>
        <end position="102"/>
    </location>
</feature>
<keyword evidence="1" id="KW-1133">Transmembrane helix</keyword>
<feature type="transmembrane region" description="Helical" evidence="1">
    <location>
        <begin position="114"/>
        <end position="140"/>
    </location>
</feature>
<name>A0A1U9Z773_9HYPH</name>
<dbReference type="EMBL" id="CP020330">
    <property type="protein sequence ID" value="AQZ53524.1"/>
    <property type="molecule type" value="Genomic_DNA"/>
</dbReference>
<keyword evidence="1" id="KW-0812">Transmembrane</keyword>
<evidence type="ECO:0000313" key="3">
    <source>
        <dbReference type="Proteomes" id="UP000191135"/>
    </source>
</evidence>
<dbReference type="OrthoDB" id="9974401at2"/>